<evidence type="ECO:0000313" key="1">
    <source>
        <dbReference type="EMBL" id="SVD14568.1"/>
    </source>
</evidence>
<organism evidence="1">
    <name type="scientific">marine metagenome</name>
    <dbReference type="NCBI Taxonomy" id="408172"/>
    <lineage>
        <taxon>unclassified sequences</taxon>
        <taxon>metagenomes</taxon>
        <taxon>ecological metagenomes</taxon>
    </lineage>
</organism>
<feature type="non-terminal residue" evidence="1">
    <location>
        <position position="78"/>
    </location>
</feature>
<accession>A0A382SZH6</accession>
<protein>
    <submittedName>
        <fullName evidence="1">Uncharacterized protein</fullName>
    </submittedName>
</protein>
<reference evidence="1" key="1">
    <citation type="submission" date="2018-05" db="EMBL/GenBank/DDBJ databases">
        <authorList>
            <person name="Lanie J.A."/>
            <person name="Ng W.-L."/>
            <person name="Kazmierczak K.M."/>
            <person name="Andrzejewski T.M."/>
            <person name="Davidsen T.M."/>
            <person name="Wayne K.J."/>
            <person name="Tettelin H."/>
            <person name="Glass J.I."/>
            <person name="Rusch D."/>
            <person name="Podicherti R."/>
            <person name="Tsui H.-C.T."/>
            <person name="Winkler M.E."/>
        </authorList>
    </citation>
    <scope>NUCLEOTIDE SEQUENCE</scope>
</reference>
<proteinExistence type="predicted"/>
<sequence length="78" mass="9361">MALNAPHYNINNIPTEHFNLGIVIIPKNNPQIDLNKMRTICDKVAVMQEGPHWYFQDYEIDKQFHYYNTLMDVDWIYC</sequence>
<dbReference type="EMBL" id="UINC01132323">
    <property type="protein sequence ID" value="SVD14568.1"/>
    <property type="molecule type" value="Genomic_DNA"/>
</dbReference>
<dbReference type="AlphaFoldDB" id="A0A382SZH6"/>
<name>A0A382SZH6_9ZZZZ</name>
<gene>
    <name evidence="1" type="ORF">METZ01_LOCUS367422</name>
</gene>